<keyword evidence="2" id="KW-0217">Developmental protein</keyword>
<evidence type="ECO:0000259" key="6">
    <source>
        <dbReference type="PROSITE" id="PS51059"/>
    </source>
</evidence>
<keyword evidence="4" id="KW-0539">Nucleus</keyword>
<feature type="domain" description="RST" evidence="7">
    <location>
        <begin position="433"/>
        <end position="504"/>
    </location>
</feature>
<feature type="compositionally biased region" description="Low complexity" evidence="5">
    <location>
        <begin position="669"/>
        <end position="685"/>
    </location>
</feature>
<evidence type="ECO:0000256" key="2">
    <source>
        <dbReference type="ARBA" id="ARBA00022473"/>
    </source>
</evidence>
<feature type="domain" description="PARP catalytic" evidence="6">
    <location>
        <begin position="192"/>
        <end position="414"/>
    </location>
</feature>
<evidence type="ECO:0000313" key="8">
    <source>
        <dbReference type="EMBL" id="TVU16519.1"/>
    </source>
</evidence>
<evidence type="ECO:0000313" key="9">
    <source>
        <dbReference type="Proteomes" id="UP000324897"/>
    </source>
</evidence>
<protein>
    <submittedName>
        <fullName evidence="8">Uncharacterized protein</fullName>
    </submittedName>
</protein>
<dbReference type="Gene3D" id="3.90.228.10">
    <property type="match status" value="1"/>
</dbReference>
<keyword evidence="9" id="KW-1185">Reference proteome</keyword>
<dbReference type="EMBL" id="RWGY01000031">
    <property type="protein sequence ID" value="TVU16519.1"/>
    <property type="molecule type" value="Genomic_DNA"/>
</dbReference>
<dbReference type="InterPro" id="IPR022003">
    <property type="entry name" value="RST"/>
</dbReference>
<comment type="subcellular location">
    <subcellularLocation>
        <location evidence="1">Nucleus</location>
    </subcellularLocation>
</comment>
<gene>
    <name evidence="8" type="ORF">EJB05_40088</name>
</gene>
<evidence type="ECO:0000256" key="3">
    <source>
        <dbReference type="ARBA" id="ARBA00023016"/>
    </source>
</evidence>
<proteinExistence type="predicted"/>
<dbReference type="PANTHER" id="PTHR32263">
    <property type="entry name" value="INACTIVE POLY [ADP-RIBOSE] POLYMERASE SRO4-RELATED"/>
    <property type="match status" value="1"/>
</dbReference>
<dbReference type="GO" id="GO:0005634">
    <property type="term" value="C:nucleus"/>
    <property type="evidence" value="ECO:0007669"/>
    <property type="project" value="UniProtKB-SubCell"/>
</dbReference>
<accession>A0A5J9TYR1</accession>
<feature type="compositionally biased region" description="Polar residues" evidence="5">
    <location>
        <begin position="696"/>
        <end position="707"/>
    </location>
</feature>
<dbReference type="Proteomes" id="UP000324897">
    <property type="component" value="Unassembled WGS sequence"/>
</dbReference>
<feature type="non-terminal residue" evidence="8">
    <location>
        <position position="1"/>
    </location>
</feature>
<dbReference type="GO" id="GO:0003950">
    <property type="term" value="F:NAD+ poly-ADP-ribosyltransferase activity"/>
    <property type="evidence" value="ECO:0007669"/>
    <property type="project" value="InterPro"/>
</dbReference>
<evidence type="ECO:0000256" key="1">
    <source>
        <dbReference type="ARBA" id="ARBA00004123"/>
    </source>
</evidence>
<dbReference type="Pfam" id="PF12174">
    <property type="entry name" value="RST"/>
    <property type="match status" value="1"/>
</dbReference>
<dbReference type="Pfam" id="PF00644">
    <property type="entry name" value="PARP"/>
    <property type="match status" value="1"/>
</dbReference>
<dbReference type="OrthoDB" id="6133115at2759"/>
<dbReference type="Pfam" id="PF23467">
    <property type="entry name" value="WWE_5"/>
    <property type="match status" value="1"/>
</dbReference>
<name>A0A5J9TYR1_9POAL</name>
<sequence length="946" mass="102194">MASPQESNSLCLKRKLVEDCQSKEFKSRRIEAENGPSFDSSAERCNCCRSCPNLANDCFNFLKSGVPSRIMYYKQGSWHSFPEQVMKSLIEECRGNKSSAVAVMDNEPILVDFLAMTLVNLKSRKQRSVAWFDGTGKCYLPSMFFDEETSDTVKGDAAMIEGTSQGIMLNKVVNSSPEVVKQVAKESCPPPDPQKPCIADILRKRITPVNRDSGDFLFVQDLFLSGMGPFATPKDLLHVYRYSPNDITERRGLEAFERQVMLTKEEHGDANVRYGWLGSRKNDIVRILVNGLGTTRKPVEKSGLSAGVYLSPENRAFTSVGLCDVDEKGVQYMFLCRVILGKMEAIKPGSQESFPSNKMCDSGVDDCSNPKCYVMWPSHLSTHIRLEYLISFKIAPLFQNYLLGLKDLWFHPSPAQLAADISTRKPVTCETDQGPTTPWVSFEVLFGEIQDKISSVARELLFHHDEELKESKITREEMVKKMVIIVGEKILSEALEKLQQCPSLWFKPSVEAASSDPARTATEQLSLDKAGRDCLITLSGDHDDDSHAPSAMVEHSTVLIPKGYSALDTDILPKGHDGLAPSCLPETSSSAGSILSNFQGAVTEGRESTWQIMSPGNTATQCAKKHDSLVAKLPPIVREGLLMSSGRSASPGVEACTPPAATESLGCDSSAPSGASRGHGSSASALPAGSEGCESSVPSLTLGNSESTHMRRLSSKPRMTFERQGFLSLGIASQGSAFHPVKGPDGIKSVPIPPVHAPGKASGIDSSPCIACVSERLFVAYQMLIVEVAISFAGSRNSPLIISEDSVSDALALSLMPKGNDPPSLRFISGNDPPASSKEPKHRGSSIADMMPQGNNHQARGAATMVHSAFTSRLGNSLLISTEGSDALALRMMTKGNDPPASSNITVEPNQVVLSGAQNNVPVPLHVIQAADILMAMSTAREEGGP</sequence>
<dbReference type="InterPro" id="IPR044964">
    <property type="entry name" value="RCD1/SRO1-5"/>
</dbReference>
<dbReference type="PROSITE" id="PS51879">
    <property type="entry name" value="RST"/>
    <property type="match status" value="1"/>
</dbReference>
<reference evidence="8 9" key="1">
    <citation type="journal article" date="2019" name="Sci. Rep.">
        <title>A high-quality genome of Eragrostis curvula grass provides insights into Poaceae evolution and supports new strategies to enhance forage quality.</title>
        <authorList>
            <person name="Carballo J."/>
            <person name="Santos B.A.C.M."/>
            <person name="Zappacosta D."/>
            <person name="Garbus I."/>
            <person name="Selva J.P."/>
            <person name="Gallo C.A."/>
            <person name="Diaz A."/>
            <person name="Albertini E."/>
            <person name="Caccamo M."/>
            <person name="Echenique V."/>
        </authorList>
    </citation>
    <scope>NUCLEOTIDE SEQUENCE [LARGE SCALE GENOMIC DNA]</scope>
    <source>
        <strain evidence="9">cv. Victoria</strain>
        <tissue evidence="8">Leaf</tissue>
    </source>
</reference>
<dbReference type="SUPFAM" id="SSF56399">
    <property type="entry name" value="ADP-ribosylation"/>
    <property type="match status" value="1"/>
</dbReference>
<organism evidence="8 9">
    <name type="scientific">Eragrostis curvula</name>
    <name type="common">weeping love grass</name>
    <dbReference type="NCBI Taxonomy" id="38414"/>
    <lineage>
        <taxon>Eukaryota</taxon>
        <taxon>Viridiplantae</taxon>
        <taxon>Streptophyta</taxon>
        <taxon>Embryophyta</taxon>
        <taxon>Tracheophyta</taxon>
        <taxon>Spermatophyta</taxon>
        <taxon>Magnoliopsida</taxon>
        <taxon>Liliopsida</taxon>
        <taxon>Poales</taxon>
        <taxon>Poaceae</taxon>
        <taxon>PACMAD clade</taxon>
        <taxon>Chloridoideae</taxon>
        <taxon>Eragrostideae</taxon>
        <taxon>Eragrostidinae</taxon>
        <taxon>Eragrostis</taxon>
    </lineage>
</organism>
<feature type="region of interest" description="Disordered" evidence="5">
    <location>
        <begin position="646"/>
        <end position="717"/>
    </location>
</feature>
<evidence type="ECO:0000256" key="4">
    <source>
        <dbReference type="ARBA" id="ARBA00023242"/>
    </source>
</evidence>
<evidence type="ECO:0000259" key="7">
    <source>
        <dbReference type="PROSITE" id="PS51879"/>
    </source>
</evidence>
<keyword evidence="3" id="KW-0346">Stress response</keyword>
<dbReference type="InterPro" id="IPR012317">
    <property type="entry name" value="Poly(ADP-ribose)pol_cat_dom"/>
</dbReference>
<feature type="region of interest" description="Disordered" evidence="5">
    <location>
        <begin position="822"/>
        <end position="845"/>
    </location>
</feature>
<dbReference type="InterPro" id="IPR057823">
    <property type="entry name" value="WWE_RCD1"/>
</dbReference>
<dbReference type="PROSITE" id="PS51059">
    <property type="entry name" value="PARP_CATALYTIC"/>
    <property type="match status" value="1"/>
</dbReference>
<dbReference type="AlphaFoldDB" id="A0A5J9TYR1"/>
<evidence type="ECO:0000256" key="5">
    <source>
        <dbReference type="SAM" id="MobiDB-lite"/>
    </source>
</evidence>
<dbReference type="PANTHER" id="PTHR32263:SF17">
    <property type="entry name" value="OS04G0672200 PROTEIN"/>
    <property type="match status" value="1"/>
</dbReference>
<comment type="caution">
    <text evidence="8">The sequence shown here is derived from an EMBL/GenBank/DDBJ whole genome shotgun (WGS) entry which is preliminary data.</text>
</comment>
<dbReference type="Gramene" id="TVU16519">
    <property type="protein sequence ID" value="TVU16519"/>
    <property type="gene ID" value="EJB05_40088"/>
</dbReference>